<dbReference type="Gene3D" id="3.40.140.10">
    <property type="entry name" value="Cytidine Deaminase, domain 2"/>
    <property type="match status" value="1"/>
</dbReference>
<gene>
    <name evidence="1" type="ORF">OSB52_17525</name>
</gene>
<dbReference type="SUPFAM" id="SSF53927">
    <property type="entry name" value="Cytidine deaminase-like"/>
    <property type="match status" value="1"/>
</dbReference>
<evidence type="ECO:0000313" key="1">
    <source>
        <dbReference type="EMBL" id="MCX2965890.1"/>
    </source>
</evidence>
<keyword evidence="2" id="KW-1185">Reference proteome</keyword>
<comment type="caution">
    <text evidence="1">The sequence shown here is derived from an EMBL/GenBank/DDBJ whole genome shotgun (WGS) entry which is preliminary data.</text>
</comment>
<dbReference type="AlphaFoldDB" id="A0A9X3D6S9"/>
<dbReference type="EMBL" id="JAPKFM010000020">
    <property type="protein sequence ID" value="MCX2965890.1"/>
    <property type="molecule type" value="Genomic_DNA"/>
</dbReference>
<dbReference type="RefSeq" id="WP_235722677.1">
    <property type="nucleotide sequence ID" value="NZ_JAPKFM010000020.1"/>
</dbReference>
<accession>A0A9X3D6S9</accession>
<organism evidence="1 2">
    <name type="scientific">Gordonia aquimaris</name>
    <dbReference type="NCBI Taxonomy" id="2984863"/>
    <lineage>
        <taxon>Bacteria</taxon>
        <taxon>Bacillati</taxon>
        <taxon>Actinomycetota</taxon>
        <taxon>Actinomycetes</taxon>
        <taxon>Mycobacteriales</taxon>
        <taxon>Gordoniaceae</taxon>
        <taxon>Gordonia</taxon>
    </lineage>
</organism>
<evidence type="ECO:0000313" key="2">
    <source>
        <dbReference type="Proteomes" id="UP001143347"/>
    </source>
</evidence>
<dbReference type="GO" id="GO:0003824">
    <property type="term" value="F:catalytic activity"/>
    <property type="evidence" value="ECO:0007669"/>
    <property type="project" value="InterPro"/>
</dbReference>
<reference evidence="1" key="1">
    <citation type="submission" date="2022-10" db="EMBL/GenBank/DDBJ databases">
        <title>WGS of marine actinomycetes from Thailand.</title>
        <authorList>
            <person name="Thawai C."/>
        </authorList>
    </citation>
    <scope>NUCLEOTIDE SEQUENCE</scope>
    <source>
        <strain evidence="1">SW21</strain>
    </source>
</reference>
<name>A0A9X3D6S9_9ACTN</name>
<dbReference type="Proteomes" id="UP001143347">
    <property type="component" value="Unassembled WGS sequence"/>
</dbReference>
<dbReference type="InterPro" id="IPR016193">
    <property type="entry name" value="Cytidine_deaminase-like"/>
</dbReference>
<proteinExistence type="predicted"/>
<protein>
    <submittedName>
        <fullName evidence="1">Cytidine deaminase</fullName>
    </submittedName>
</protein>
<sequence length="118" mass="11785">MSTAPGENTDLSDEDHKLVVLARGALARAETSTAAAVRDGDGRTYAGAPVSTNSLELSGLQVAIATALSSGARAFEAAVLINGAADDPGMATLVEISADAYAVLTDLKGAPIDRVGSV</sequence>